<organism evidence="2 3">
    <name type="scientific">Hyphomicrobium denitrificans 1NES1</name>
    <dbReference type="NCBI Taxonomy" id="670307"/>
    <lineage>
        <taxon>Bacteria</taxon>
        <taxon>Pseudomonadati</taxon>
        <taxon>Pseudomonadota</taxon>
        <taxon>Alphaproteobacteria</taxon>
        <taxon>Hyphomicrobiales</taxon>
        <taxon>Hyphomicrobiaceae</taxon>
        <taxon>Hyphomicrobium</taxon>
    </lineage>
</organism>
<evidence type="ECO:0000313" key="3">
    <source>
        <dbReference type="Proteomes" id="UP000005952"/>
    </source>
</evidence>
<name>N0BD27_9HYPH</name>
<feature type="domain" description="Polysaccharide pyruvyl transferase" evidence="1">
    <location>
        <begin position="6"/>
        <end position="43"/>
    </location>
</feature>
<dbReference type="KEGG" id="hdt:HYPDE_31728"/>
<reference evidence="2 3" key="1">
    <citation type="journal article" date="2013" name="Genome Announc.">
        <title>Genome sequences for three denitrifying bacterial strains isolated from a uranium- and nitrate-contaminated subsurface environment.</title>
        <authorList>
            <person name="Venkatramanan R."/>
            <person name="Prakash O."/>
            <person name="Woyke T."/>
            <person name="Chain P."/>
            <person name="Goodwin L.A."/>
            <person name="Watson D."/>
            <person name="Brooks S."/>
            <person name="Kostka J.E."/>
            <person name="Green S.J."/>
        </authorList>
    </citation>
    <scope>NUCLEOTIDE SEQUENCE [LARGE SCALE GENOMIC DNA]</scope>
    <source>
        <strain evidence="2 3">1NES1</strain>
    </source>
</reference>
<evidence type="ECO:0000259" key="1">
    <source>
        <dbReference type="Pfam" id="PF04230"/>
    </source>
</evidence>
<dbReference type="EMBL" id="CP005587">
    <property type="protein sequence ID" value="AGK58020.1"/>
    <property type="molecule type" value="Genomic_DNA"/>
</dbReference>
<dbReference type="RefSeq" id="WP_015598051.1">
    <property type="nucleotide sequence ID" value="NC_021172.1"/>
</dbReference>
<sequence>MGARSNPPEAFLDAIADNVRYVVSGRFHSMCFCMRLGVPFIAVPTITHKVEALLEDASLSHKLIDLDTLKSVSGPDALHALGAWSKADEARSRDYVVEAEKAVAACFDEVAARVKVARYH</sequence>
<accession>N0BD27</accession>
<protein>
    <recommendedName>
        <fullName evidence="1">Polysaccharide pyruvyl transferase domain-containing protein</fullName>
    </recommendedName>
</protein>
<gene>
    <name evidence="2" type="ORF">HYPDE_31728</name>
</gene>
<evidence type="ECO:0000313" key="2">
    <source>
        <dbReference type="EMBL" id="AGK58020.1"/>
    </source>
</evidence>
<dbReference type="Pfam" id="PF04230">
    <property type="entry name" value="PS_pyruv_trans"/>
    <property type="match status" value="1"/>
</dbReference>
<dbReference type="AlphaFoldDB" id="N0BD27"/>
<dbReference type="HOGENOM" id="CLU_2046454_0_0_5"/>
<dbReference type="InterPro" id="IPR007345">
    <property type="entry name" value="Polysacch_pyruvyl_Trfase"/>
</dbReference>
<dbReference type="Proteomes" id="UP000005952">
    <property type="component" value="Chromosome"/>
</dbReference>
<keyword evidence="3" id="KW-1185">Reference proteome</keyword>
<proteinExistence type="predicted"/>
<dbReference type="eggNOG" id="COG2327">
    <property type="taxonomic scope" value="Bacteria"/>
</dbReference>